<name>A0A6I2U7P9_9FIRM</name>
<dbReference type="Proteomes" id="UP000431913">
    <property type="component" value="Unassembled WGS sequence"/>
</dbReference>
<protein>
    <submittedName>
        <fullName evidence="1">Uncharacterized protein</fullName>
    </submittedName>
</protein>
<sequence>MNGISEEEAVQLFEGIRKNSQSDGIAPYADLVDHYQVVSKTFTYSKNSTYSATSEATLWLRGKGSYFQIQGVVGSATRIQTGTSTASWVQLYNNYNASFPSLSVDFVGSGHFTESRTHSGGGSVNINGFNLTGSTAYTDTYSSDTMSLIWTYKLYA</sequence>
<organism evidence="1 2">
    <name type="scientific">Ruthenibacterium lactatiformans</name>
    <dbReference type="NCBI Taxonomy" id="1550024"/>
    <lineage>
        <taxon>Bacteria</taxon>
        <taxon>Bacillati</taxon>
        <taxon>Bacillota</taxon>
        <taxon>Clostridia</taxon>
        <taxon>Eubacteriales</taxon>
        <taxon>Oscillospiraceae</taxon>
        <taxon>Ruthenibacterium</taxon>
    </lineage>
</organism>
<dbReference type="AlphaFoldDB" id="A0A6I2U7P9"/>
<dbReference type="EMBL" id="VUNJ01000008">
    <property type="protein sequence ID" value="MST92053.1"/>
    <property type="molecule type" value="Genomic_DNA"/>
</dbReference>
<dbReference type="RefSeq" id="WP_133304213.1">
    <property type="nucleotide sequence ID" value="NZ_CAUEXJ010000084.1"/>
</dbReference>
<accession>A0A6I2U7P9</accession>
<proteinExistence type="predicted"/>
<reference evidence="1 2" key="1">
    <citation type="submission" date="2019-08" db="EMBL/GenBank/DDBJ databases">
        <title>In-depth cultivation of the pig gut microbiome towards novel bacterial diversity and tailored functional studies.</title>
        <authorList>
            <person name="Wylensek D."/>
            <person name="Hitch T.C.A."/>
            <person name="Clavel T."/>
        </authorList>
    </citation>
    <scope>NUCLEOTIDE SEQUENCE [LARGE SCALE GENOMIC DNA]</scope>
    <source>
        <strain evidence="1 2">WCA3-601-WT-6J</strain>
    </source>
</reference>
<gene>
    <name evidence="1" type="ORF">FYJ76_08905</name>
</gene>
<dbReference type="GeneID" id="42858937"/>
<evidence type="ECO:0000313" key="1">
    <source>
        <dbReference type="EMBL" id="MST92053.1"/>
    </source>
</evidence>
<comment type="caution">
    <text evidence="1">The sequence shown here is derived from an EMBL/GenBank/DDBJ whole genome shotgun (WGS) entry which is preliminary data.</text>
</comment>
<evidence type="ECO:0000313" key="2">
    <source>
        <dbReference type="Proteomes" id="UP000431913"/>
    </source>
</evidence>